<geneLocation type="plasmid" evidence="2 3">
    <name>pHTUR06</name>
</geneLocation>
<evidence type="ECO:0000313" key="3">
    <source>
        <dbReference type="Proteomes" id="UP000001903"/>
    </source>
</evidence>
<dbReference type="HOGENOM" id="CLU_1280770_0_0_2"/>
<dbReference type="KEGG" id="htu:Htur_5276"/>
<protein>
    <submittedName>
        <fullName evidence="2">Uncharacterized protein</fullName>
    </submittedName>
</protein>
<reference evidence="2 3" key="1">
    <citation type="journal article" date="2010" name="Stand. Genomic Sci.">
        <title>Complete genome sequence of Haloterrigena turkmenica type strain (4k).</title>
        <authorList>
            <person name="Saunders E."/>
            <person name="Tindall B.J."/>
            <person name="Fahnrich R."/>
            <person name="Lapidus A."/>
            <person name="Copeland A."/>
            <person name="Del Rio T.G."/>
            <person name="Lucas S."/>
            <person name="Chen F."/>
            <person name="Tice H."/>
            <person name="Cheng J.F."/>
            <person name="Han C."/>
            <person name="Detter J.C."/>
            <person name="Bruce D."/>
            <person name="Goodwin L."/>
            <person name="Chain P."/>
            <person name="Pitluck S."/>
            <person name="Pati A."/>
            <person name="Ivanova N."/>
            <person name="Mavromatis K."/>
            <person name="Chen A."/>
            <person name="Palaniappan K."/>
            <person name="Land M."/>
            <person name="Hauser L."/>
            <person name="Chang Y.J."/>
            <person name="Jeffries C.D."/>
            <person name="Brettin T."/>
            <person name="Rohde M."/>
            <person name="Goker M."/>
            <person name="Bristow J."/>
            <person name="Eisen J.A."/>
            <person name="Markowitz V."/>
            <person name="Hugenholtz P."/>
            <person name="Klenk H.P."/>
            <person name="Kyrpides N.C."/>
        </authorList>
    </citation>
    <scope>NUCLEOTIDE SEQUENCE [LARGE SCALE GENOMIC DNA]</scope>
    <source>
        <strain evidence="3">ATCC 51198 / DSM 5511 / JCM 9101 / NCIMB 13204 / VKM B-1734 / 4k</strain>
    </source>
</reference>
<gene>
    <name evidence="2" type="ordered locus">Htur_5276</name>
</gene>
<organism evidence="2 3">
    <name type="scientific">Haloterrigena turkmenica (strain ATCC 51198 / DSM 5511 / JCM 9101 / NCIMB 13204 / VKM B-1734 / 4k)</name>
    <name type="common">Halococcus turkmenicus</name>
    <dbReference type="NCBI Taxonomy" id="543526"/>
    <lineage>
        <taxon>Archaea</taxon>
        <taxon>Methanobacteriati</taxon>
        <taxon>Methanobacteriota</taxon>
        <taxon>Stenosarchaea group</taxon>
        <taxon>Halobacteria</taxon>
        <taxon>Halobacteriales</taxon>
        <taxon>Natrialbaceae</taxon>
        <taxon>Haloterrigena</taxon>
    </lineage>
</organism>
<keyword evidence="3" id="KW-1185">Reference proteome</keyword>
<feature type="region of interest" description="Disordered" evidence="1">
    <location>
        <begin position="192"/>
        <end position="215"/>
    </location>
</feature>
<dbReference type="AlphaFoldDB" id="D2S3Q7"/>
<accession>D2S3Q7</accession>
<name>D2S3Q7_HALTV</name>
<sequence length="215" mass="23634">MRSRRPPRTRPIKPLTLITRGRISKTERHARLNENTTRLRKAGASIRPQVWTPTPFSSQNLSFSFCEERQLSVLVDVFGRRRARDKGMSISTFQDGQNCIGSLEHILPIGQITPPVKGGQGWSEVPLTEKTQDVSGTIPPGRSGQGKVGGYQIRNTGIHYPGESKGHLYNKRCSRLPLTAPTGGVERPAVLRLSGQGGLTPPLTTPDQPEVMSHV</sequence>
<dbReference type="EMBL" id="CP001866">
    <property type="protein sequence ID" value="ADB64004.1"/>
    <property type="molecule type" value="Genomic_DNA"/>
</dbReference>
<dbReference type="Proteomes" id="UP000001903">
    <property type="component" value="Plasmid pHTUR06"/>
</dbReference>
<keyword evidence="2" id="KW-0614">Plasmid</keyword>
<evidence type="ECO:0000256" key="1">
    <source>
        <dbReference type="SAM" id="MobiDB-lite"/>
    </source>
</evidence>
<evidence type="ECO:0000313" key="2">
    <source>
        <dbReference type="EMBL" id="ADB64004.1"/>
    </source>
</evidence>
<proteinExistence type="predicted"/>